<dbReference type="Proteomes" id="UP001501581">
    <property type="component" value="Unassembled WGS sequence"/>
</dbReference>
<organism evidence="1 2">
    <name type="scientific">Nocardioides dubius</name>
    <dbReference type="NCBI Taxonomy" id="317019"/>
    <lineage>
        <taxon>Bacteria</taxon>
        <taxon>Bacillati</taxon>
        <taxon>Actinomycetota</taxon>
        <taxon>Actinomycetes</taxon>
        <taxon>Propionibacteriales</taxon>
        <taxon>Nocardioidaceae</taxon>
        <taxon>Nocardioides</taxon>
    </lineage>
</organism>
<gene>
    <name evidence="1" type="ORF">GCM10009668_37530</name>
</gene>
<evidence type="ECO:0000313" key="2">
    <source>
        <dbReference type="Proteomes" id="UP001501581"/>
    </source>
</evidence>
<reference evidence="1 2" key="1">
    <citation type="journal article" date="2019" name="Int. J. Syst. Evol. Microbiol.">
        <title>The Global Catalogue of Microorganisms (GCM) 10K type strain sequencing project: providing services to taxonomists for standard genome sequencing and annotation.</title>
        <authorList>
            <consortium name="The Broad Institute Genomics Platform"/>
            <consortium name="The Broad Institute Genome Sequencing Center for Infectious Disease"/>
            <person name="Wu L."/>
            <person name="Ma J."/>
        </authorList>
    </citation>
    <scope>NUCLEOTIDE SEQUENCE [LARGE SCALE GENOMIC DNA]</scope>
    <source>
        <strain evidence="1 2">JCM 13008</strain>
    </source>
</reference>
<comment type="caution">
    <text evidence="1">The sequence shown here is derived from an EMBL/GenBank/DDBJ whole genome shotgun (WGS) entry which is preliminary data.</text>
</comment>
<protein>
    <submittedName>
        <fullName evidence="1">Uncharacterized protein</fullName>
    </submittedName>
</protein>
<dbReference type="EMBL" id="BAAALG010000013">
    <property type="protein sequence ID" value="GAA1112372.1"/>
    <property type="molecule type" value="Genomic_DNA"/>
</dbReference>
<evidence type="ECO:0000313" key="1">
    <source>
        <dbReference type="EMBL" id="GAA1112372.1"/>
    </source>
</evidence>
<name>A0ABN1U3G1_9ACTN</name>
<keyword evidence="2" id="KW-1185">Reference proteome</keyword>
<proteinExistence type="predicted"/>
<sequence>MLRQQRGQHVLGGAVAGVLQLTALEALGTHLEQHLTGLFGEPDSESVVIGCRCCGKVSHGADPTVSD</sequence>
<accession>A0ABN1U3G1</accession>